<evidence type="ECO:0000256" key="1">
    <source>
        <dbReference type="SAM" id="MobiDB-lite"/>
    </source>
</evidence>
<dbReference type="InterPro" id="IPR008473">
    <property type="entry name" value="Phage_holin_3_7"/>
</dbReference>
<dbReference type="Proteomes" id="UP000183018">
    <property type="component" value="Unassembled WGS sequence"/>
</dbReference>
<dbReference type="RefSeq" id="WP_074888230.1">
    <property type="nucleotide sequence ID" value="NZ_FORC01000004.1"/>
</dbReference>
<dbReference type="AlphaFoldDB" id="A0A1I3NTD1"/>
<organism evidence="3 4">
    <name type="scientific">Phytopseudomonas argentinensis</name>
    <dbReference type="NCBI Taxonomy" id="289370"/>
    <lineage>
        <taxon>Bacteria</taxon>
        <taxon>Pseudomonadati</taxon>
        <taxon>Pseudomonadota</taxon>
        <taxon>Gammaproteobacteria</taxon>
        <taxon>Pseudomonadales</taxon>
        <taxon>Pseudomonadaceae</taxon>
        <taxon>Phytopseudomonas</taxon>
    </lineage>
</organism>
<protein>
    <submittedName>
        <fullName evidence="3">Putative 3TM holin, Phage_holin_3</fullName>
    </submittedName>
</protein>
<sequence length="115" mass="12749">MDSLSMFLDQATFWLCLVLFLRLFTFQRGALRFRRNISFMAWVTMAGSAAAVIYIATGKLTLPAFAWPLVLILAVFTWLVWRAQGNLAAVLRPGAGWNGIDRRKEGGSSDASPPP</sequence>
<keyword evidence="2" id="KW-1133">Transmembrane helix</keyword>
<proteinExistence type="predicted"/>
<keyword evidence="4" id="KW-1185">Reference proteome</keyword>
<dbReference type="Pfam" id="PF05449">
    <property type="entry name" value="Phage_holin_3_7"/>
    <property type="match status" value="1"/>
</dbReference>
<evidence type="ECO:0000313" key="4">
    <source>
        <dbReference type="Proteomes" id="UP000183018"/>
    </source>
</evidence>
<evidence type="ECO:0000313" key="3">
    <source>
        <dbReference type="EMBL" id="SFJ12535.1"/>
    </source>
</evidence>
<feature type="transmembrane region" description="Helical" evidence="2">
    <location>
        <begin position="62"/>
        <end position="81"/>
    </location>
</feature>
<accession>A0A1I3NTD1</accession>
<reference evidence="4" key="1">
    <citation type="submission" date="2016-10" db="EMBL/GenBank/DDBJ databases">
        <authorList>
            <person name="Varghese N."/>
            <person name="Submissions S."/>
        </authorList>
    </citation>
    <scope>NUCLEOTIDE SEQUENCE [LARGE SCALE GENOMIC DNA]</scope>
    <source>
        <strain evidence="4">LMG 22563</strain>
    </source>
</reference>
<dbReference type="STRING" id="289370.SAMN05216602_4013"/>
<evidence type="ECO:0000256" key="2">
    <source>
        <dbReference type="SAM" id="Phobius"/>
    </source>
</evidence>
<keyword evidence="2" id="KW-0472">Membrane</keyword>
<feature type="transmembrane region" description="Helical" evidence="2">
    <location>
        <begin position="37"/>
        <end position="56"/>
    </location>
</feature>
<dbReference type="EMBL" id="FORC01000004">
    <property type="protein sequence ID" value="SFJ12535.1"/>
    <property type="molecule type" value="Genomic_DNA"/>
</dbReference>
<name>A0A1I3NTD1_9GAMM</name>
<gene>
    <name evidence="3" type="ORF">SAMN05216602_4013</name>
</gene>
<feature type="transmembrane region" description="Helical" evidence="2">
    <location>
        <begin position="6"/>
        <end position="25"/>
    </location>
</feature>
<feature type="region of interest" description="Disordered" evidence="1">
    <location>
        <begin position="96"/>
        <end position="115"/>
    </location>
</feature>
<dbReference type="OrthoDB" id="7027997at2"/>
<keyword evidence="2" id="KW-0812">Transmembrane</keyword>